<dbReference type="EMBL" id="CP030840">
    <property type="protein sequence ID" value="AXC10917.1"/>
    <property type="molecule type" value="Genomic_DNA"/>
</dbReference>
<reference evidence="1 2" key="1">
    <citation type="journal article" date="2018" name="Front. Microbiol.">
        <title>Hydrolytic Capabilities as a Key to Environmental Success: Chitinolytic and Cellulolytic Acidobacteria From Acidic Sub-arctic Soils and Boreal Peatlands.</title>
        <authorList>
            <person name="Belova S.E."/>
            <person name="Ravin N.V."/>
            <person name="Pankratov T.A."/>
            <person name="Rakitin A.L."/>
            <person name="Ivanova A.A."/>
            <person name="Beletsky A.V."/>
            <person name="Mardanov A.V."/>
            <person name="Sinninghe Damste J.S."/>
            <person name="Dedysh S.N."/>
        </authorList>
    </citation>
    <scope>NUCLEOTIDE SEQUENCE [LARGE SCALE GENOMIC DNA]</scope>
    <source>
        <strain evidence="1 2">SBC82</strain>
    </source>
</reference>
<protein>
    <submittedName>
        <fullName evidence="1">Uncharacterized protein</fullName>
    </submittedName>
</protein>
<gene>
    <name evidence="1" type="ORF">ACPOL_1571</name>
</gene>
<accession>A0A2Z5FWM7</accession>
<dbReference type="KEGG" id="abas:ACPOL_1571"/>
<evidence type="ECO:0000313" key="1">
    <source>
        <dbReference type="EMBL" id="AXC10917.1"/>
    </source>
</evidence>
<name>A0A2Z5FWM7_9BACT</name>
<organism evidence="1 2">
    <name type="scientific">Acidisarcina polymorpha</name>
    <dbReference type="NCBI Taxonomy" id="2211140"/>
    <lineage>
        <taxon>Bacteria</taxon>
        <taxon>Pseudomonadati</taxon>
        <taxon>Acidobacteriota</taxon>
        <taxon>Terriglobia</taxon>
        <taxon>Terriglobales</taxon>
        <taxon>Acidobacteriaceae</taxon>
        <taxon>Acidisarcina</taxon>
    </lineage>
</organism>
<dbReference type="AlphaFoldDB" id="A0A2Z5FWM7"/>
<dbReference type="Proteomes" id="UP000253606">
    <property type="component" value="Chromosome"/>
</dbReference>
<evidence type="ECO:0000313" key="2">
    <source>
        <dbReference type="Proteomes" id="UP000253606"/>
    </source>
</evidence>
<keyword evidence="2" id="KW-1185">Reference proteome</keyword>
<sequence>MNRRFLELHEFSVNALEREQKGEHLCPLQRLSNGGHL</sequence>
<proteinExistence type="predicted"/>